<name>A0A5M9L684_9PLEO</name>
<dbReference type="AlphaFoldDB" id="A0A5M9L684"/>
<sequence length="34" mass="4259">MTKIQYIELGEHMERFSLMHDWDEVVEWKVPFSF</sequence>
<dbReference type="EMBL" id="NRDI02000016">
    <property type="protein sequence ID" value="KAI1510599.1"/>
    <property type="molecule type" value="Genomic_DNA"/>
</dbReference>
<reference evidence="1" key="1">
    <citation type="journal article" date="2018" name="BMC Genomics">
        <title>Comparative genomics of the wheat fungal pathogen Pyrenophora tritici-repentis reveals chromosomal variations and genome plasticity.</title>
        <authorList>
            <person name="Moolhuijzen P."/>
            <person name="See P.T."/>
            <person name="Hane J.K."/>
            <person name="Shi G."/>
            <person name="Liu Z."/>
            <person name="Oliver R.P."/>
            <person name="Moffat C.S."/>
        </authorList>
    </citation>
    <scope>NUCLEOTIDE SEQUENCE [LARGE SCALE GENOMIC DNA]</scope>
    <source>
        <strain evidence="1">M4</strain>
    </source>
</reference>
<reference evidence="3" key="4">
    <citation type="journal article" date="2022" name="Microb. Genom.">
        <title>A global pangenome for the wheat fungal pathogen Pyrenophora tritici-repentis and prediction of effector protein structural homology.</title>
        <authorList>
            <person name="Moolhuijzen P.M."/>
            <person name="See P.T."/>
            <person name="Shi G."/>
            <person name="Powell H.R."/>
            <person name="Cockram J."/>
            <person name="Jorgensen L.N."/>
            <person name="Benslimane H."/>
            <person name="Strelkov S.E."/>
            <person name="Turner J."/>
            <person name="Liu Z."/>
            <person name="Moffat C.S."/>
        </authorList>
    </citation>
    <scope>NUCLEOTIDE SEQUENCE [LARGE SCALE GENOMIC DNA]</scope>
</reference>
<reference evidence="2" key="3">
    <citation type="journal article" date="2022" name="bioRxiv">
        <title>A global pangenome for the wheat fungal pathogen Pyrenophora tritici-repentis and prediction of effector protein structural homology.</title>
        <authorList>
            <person name="Moolhuijzen P."/>
            <person name="See P.T."/>
            <person name="Shi G."/>
            <person name="Powell H.R."/>
            <person name="Cockram J."/>
            <person name="Jorgensen L.N."/>
            <person name="Benslimane H."/>
            <person name="Strelkov S.E."/>
            <person name="Turner J."/>
            <person name="Liu Z."/>
            <person name="Moffat C.S."/>
        </authorList>
    </citation>
    <scope>NUCLEOTIDE SEQUENCE</scope>
    <source>
        <strain evidence="2">86-124</strain>
    </source>
</reference>
<evidence type="ECO:0000313" key="1">
    <source>
        <dbReference type="EMBL" id="KAF7571466.1"/>
    </source>
</evidence>
<evidence type="ECO:0000313" key="3">
    <source>
        <dbReference type="Proteomes" id="UP000249757"/>
    </source>
</evidence>
<dbReference type="EMBL" id="NQIK02000004">
    <property type="protein sequence ID" value="KAF7571466.1"/>
    <property type="molecule type" value="Genomic_DNA"/>
</dbReference>
<reference evidence="2" key="2">
    <citation type="submission" date="2021-05" db="EMBL/GenBank/DDBJ databases">
        <authorList>
            <person name="Moolhuijzen P.M."/>
            <person name="Moffat C.S."/>
        </authorList>
    </citation>
    <scope>NUCLEOTIDE SEQUENCE</scope>
    <source>
        <strain evidence="2">86-124</strain>
    </source>
</reference>
<evidence type="ECO:0000313" key="2">
    <source>
        <dbReference type="EMBL" id="KAI1510599.1"/>
    </source>
</evidence>
<dbReference type="Proteomes" id="UP000249757">
    <property type="component" value="Unassembled WGS sequence"/>
</dbReference>
<keyword evidence="3" id="KW-1185">Reference proteome</keyword>
<dbReference type="Proteomes" id="UP000245464">
    <property type="component" value="Chromosome 4"/>
</dbReference>
<organism evidence="2 3">
    <name type="scientific">Pyrenophora tritici-repentis</name>
    <dbReference type="NCBI Taxonomy" id="45151"/>
    <lineage>
        <taxon>Eukaryota</taxon>
        <taxon>Fungi</taxon>
        <taxon>Dikarya</taxon>
        <taxon>Ascomycota</taxon>
        <taxon>Pezizomycotina</taxon>
        <taxon>Dothideomycetes</taxon>
        <taxon>Pleosporomycetidae</taxon>
        <taxon>Pleosporales</taxon>
        <taxon>Pleosporineae</taxon>
        <taxon>Pleosporaceae</taxon>
        <taxon>Pyrenophora</taxon>
    </lineage>
</organism>
<gene>
    <name evidence="2" type="ORF">Ptr86124_010404</name>
    <name evidence="1" type="ORF">PtrM4_089660</name>
</gene>
<comment type="caution">
    <text evidence="2">The sequence shown here is derived from an EMBL/GenBank/DDBJ whole genome shotgun (WGS) entry which is preliminary data.</text>
</comment>
<proteinExistence type="predicted"/>
<accession>A0A5M9L684</accession>
<protein>
    <submittedName>
        <fullName evidence="2">Uncharacterized protein</fullName>
    </submittedName>
</protein>